<sequence>MFTPNPYPTNNLFEGGASLNGQMLDAAQAKQMAALTAVGHARQHGNMNPSPSSLASGANSTNPGLFFGATPHIPNQAPPASPLLDRSMAQSQPLRPQNLWKEKANSFTISLASLFAKRNQPLPPAFTGIPNPNYDPLSSPFKDIQTGSEPGMFKIAGKNLHLFQLWSTVLQRGGFANVNQENGWQTILLHLDVPESALPNLVQFYAKILLPFEQLYRQNVMEQQKKAQAMRPSANGSSSSQRGPGVGLSPQSASSSSLPPPSMQSDGTSAILDLPTLDQDLQGVKRKLEQEEEGKRTRQRTETADSVFPVGSASDPSLVGSSHPGLNPTSQAPTPASMTGPARTRQELSRRKIEYKPLVREIDTYGGRDLKAVDAEILSSSRRPLRDLNEWGTIDIDALTMSIRSKLSTELSYALTTFTLLSTMKGQTPTAGFPITNCPDLLEEILDLVEDVAFGDAEDLPESINLQHNAHIITNRELVEAVYEAGTQPFAGLEQRQGSKSVDTGPRQRPANLILAVTNIIRNLSIFADNVPFLANHTRLLDLLLRTGRVLEKDSNFFPASLVLSLSDVLAVRKDVLNILGLLAPAVLFSEGTTSLSTPYRIFHLIASYLVDPAEAVSPLASVQLTGVPLGGTLKPPALADLALEVFTRLGQTDANRLLLSKVVSRPSLWLTFVAVVHRLPVLDADFQLAVREVWLSYVEKTVMTLYTLGFIFPPELKAKVKADRSLGFKNVMMRIIQKLFVQNNPDARQFFSVIVRRIIETLKLIDDGEDSFDNSKGITPTLSFGIGYGEVGDNDFERGTGMLGGYTDMGWDVLLCREVQADEVMFAELESLIRVEF</sequence>
<dbReference type="InterPro" id="IPR001606">
    <property type="entry name" value="ARID_dom"/>
</dbReference>
<dbReference type="Pfam" id="PF01388">
    <property type="entry name" value="ARID"/>
    <property type="match status" value="1"/>
</dbReference>
<dbReference type="PANTHER" id="PTHR22970">
    <property type="entry name" value="AT-RICH INTERACTIVE DOMAIN-CONTAINING PROTEIN 2"/>
    <property type="match status" value="1"/>
</dbReference>
<evidence type="ECO:0000313" key="7">
    <source>
        <dbReference type="Proteomes" id="UP000518752"/>
    </source>
</evidence>
<dbReference type="InterPro" id="IPR052406">
    <property type="entry name" value="Chromatin_Remodeling_Comp"/>
</dbReference>
<evidence type="ECO:0000313" key="6">
    <source>
        <dbReference type="EMBL" id="KAF5390220.1"/>
    </source>
</evidence>
<accession>A0A8H5HVH5</accession>
<keyword evidence="1" id="KW-0805">Transcription regulation</keyword>
<dbReference type="GO" id="GO:0003677">
    <property type="term" value="F:DNA binding"/>
    <property type="evidence" value="ECO:0007669"/>
    <property type="project" value="InterPro"/>
</dbReference>
<dbReference type="CDD" id="cd16100">
    <property type="entry name" value="ARID"/>
    <property type="match status" value="1"/>
</dbReference>
<dbReference type="SUPFAM" id="SSF46774">
    <property type="entry name" value="ARID-like"/>
    <property type="match status" value="1"/>
</dbReference>
<dbReference type="SMART" id="SM01014">
    <property type="entry name" value="ARID"/>
    <property type="match status" value="1"/>
</dbReference>
<feature type="region of interest" description="Disordered" evidence="4">
    <location>
        <begin position="223"/>
        <end position="269"/>
    </location>
</feature>
<organism evidence="6 7">
    <name type="scientific">Collybiopsis confluens</name>
    <dbReference type="NCBI Taxonomy" id="2823264"/>
    <lineage>
        <taxon>Eukaryota</taxon>
        <taxon>Fungi</taxon>
        <taxon>Dikarya</taxon>
        <taxon>Basidiomycota</taxon>
        <taxon>Agaricomycotina</taxon>
        <taxon>Agaricomycetes</taxon>
        <taxon>Agaricomycetidae</taxon>
        <taxon>Agaricales</taxon>
        <taxon>Marasmiineae</taxon>
        <taxon>Omphalotaceae</taxon>
        <taxon>Collybiopsis</taxon>
    </lineage>
</organism>
<name>A0A8H5HVH5_9AGAR</name>
<dbReference type="Gene3D" id="1.10.150.60">
    <property type="entry name" value="ARID DNA-binding domain"/>
    <property type="match status" value="1"/>
</dbReference>
<dbReference type="InterPro" id="IPR036431">
    <property type="entry name" value="ARID_dom_sf"/>
</dbReference>
<feature type="compositionally biased region" description="Polar residues" evidence="4">
    <location>
        <begin position="327"/>
        <end position="337"/>
    </location>
</feature>
<gene>
    <name evidence="6" type="ORF">D9757_002791</name>
</gene>
<keyword evidence="7" id="KW-1185">Reference proteome</keyword>
<feature type="compositionally biased region" description="Basic and acidic residues" evidence="4">
    <location>
        <begin position="287"/>
        <end position="303"/>
    </location>
</feature>
<evidence type="ECO:0000256" key="4">
    <source>
        <dbReference type="SAM" id="MobiDB-lite"/>
    </source>
</evidence>
<dbReference type="PANTHER" id="PTHR22970:SF14">
    <property type="entry name" value="AT-RICH INTERACTIVE DOMAIN-CONTAINING PROTEIN 2"/>
    <property type="match status" value="1"/>
</dbReference>
<evidence type="ECO:0000256" key="3">
    <source>
        <dbReference type="ARBA" id="ARBA00023242"/>
    </source>
</evidence>
<feature type="domain" description="ARID" evidence="5">
    <location>
        <begin position="101"/>
        <end position="217"/>
    </location>
</feature>
<evidence type="ECO:0000256" key="1">
    <source>
        <dbReference type="ARBA" id="ARBA00023015"/>
    </source>
</evidence>
<reference evidence="6 7" key="1">
    <citation type="journal article" date="2020" name="ISME J.">
        <title>Uncovering the hidden diversity of litter-decomposition mechanisms in mushroom-forming fungi.</title>
        <authorList>
            <person name="Floudas D."/>
            <person name="Bentzer J."/>
            <person name="Ahren D."/>
            <person name="Johansson T."/>
            <person name="Persson P."/>
            <person name="Tunlid A."/>
        </authorList>
    </citation>
    <scope>NUCLEOTIDE SEQUENCE [LARGE SCALE GENOMIC DNA]</scope>
    <source>
        <strain evidence="6 7">CBS 406.79</strain>
    </source>
</reference>
<keyword evidence="3" id="KW-0539">Nucleus</keyword>
<dbReference type="OrthoDB" id="1938591at2759"/>
<evidence type="ECO:0000256" key="2">
    <source>
        <dbReference type="ARBA" id="ARBA00023163"/>
    </source>
</evidence>
<evidence type="ECO:0000259" key="5">
    <source>
        <dbReference type="PROSITE" id="PS51011"/>
    </source>
</evidence>
<comment type="caution">
    <text evidence="6">The sequence shown here is derived from an EMBL/GenBank/DDBJ whole genome shotgun (WGS) entry which is preliminary data.</text>
</comment>
<protein>
    <recommendedName>
        <fullName evidence="5">ARID domain-containing protein</fullName>
    </recommendedName>
</protein>
<keyword evidence="2" id="KW-0804">Transcription</keyword>
<dbReference type="SMART" id="SM00501">
    <property type="entry name" value="BRIGHT"/>
    <property type="match status" value="1"/>
</dbReference>
<feature type="compositionally biased region" description="Low complexity" evidence="4">
    <location>
        <begin position="248"/>
        <end position="257"/>
    </location>
</feature>
<dbReference type="AlphaFoldDB" id="A0A8H5HVH5"/>
<proteinExistence type="predicted"/>
<feature type="region of interest" description="Disordered" evidence="4">
    <location>
        <begin position="287"/>
        <end position="348"/>
    </location>
</feature>
<dbReference type="Proteomes" id="UP000518752">
    <property type="component" value="Unassembled WGS sequence"/>
</dbReference>
<dbReference type="PROSITE" id="PS51011">
    <property type="entry name" value="ARID"/>
    <property type="match status" value="1"/>
</dbReference>
<dbReference type="EMBL" id="JAACJN010000016">
    <property type="protein sequence ID" value="KAF5390220.1"/>
    <property type="molecule type" value="Genomic_DNA"/>
</dbReference>